<dbReference type="Proteomes" id="UP001148313">
    <property type="component" value="Unassembled WGS sequence"/>
</dbReference>
<protein>
    <submittedName>
        <fullName evidence="1">Glycosyltransferase</fullName>
    </submittedName>
</protein>
<dbReference type="EMBL" id="JAPJZH010000007">
    <property type="protein sequence ID" value="MDA4846343.1"/>
    <property type="molecule type" value="Genomic_DNA"/>
</dbReference>
<comment type="caution">
    <text evidence="1">The sequence shown here is derived from an EMBL/GenBank/DDBJ whole genome shotgun (WGS) entry which is preliminary data.</text>
</comment>
<proteinExistence type="predicted"/>
<accession>A0ABT4VNQ3</accession>
<keyword evidence="2" id="KW-1185">Reference proteome</keyword>
<evidence type="ECO:0000313" key="2">
    <source>
        <dbReference type="Proteomes" id="UP001148313"/>
    </source>
</evidence>
<dbReference type="Gene3D" id="3.40.50.2000">
    <property type="entry name" value="Glycogen Phosphorylase B"/>
    <property type="match status" value="1"/>
</dbReference>
<sequence>MKHAGKVAIVDPEYQSLGGHHLTSLELLERALHPLCPACHVNSRSPQEIANVLKRVHLDFVTDPAQPARRRRIRNSNPARWYLMQAVRRLKGLPADTIDGTDYADEMFAVLSRYGPGDHLIFPTTKVDTHASLLAAIARIQPDNMPHLHLRFLEYAPKHDRSLATQCFGRLATLSRMTNRIHIYTETETLRRNLIDRFGFEKIGRVILQPSRITSPACEKRPSDNQKIRIGYVGGNLRKDKGYERLPAILSLASRKMAGAPYADTVRFVIQIADSRRGQRLKRRLRGSGAIPSGQLDFVSGPLDLTEFSALLASCDLLLFPYTRDKSEQMISSGILIDSVINGVPAICPPVPTLTEFISTETGAVADSDEEFAEAIMRLISNIGAYKAQAELASEKYADAWRSNDLVDLIRDDLQTVQTSI</sequence>
<dbReference type="RefSeq" id="WP_271090078.1">
    <property type="nucleotide sequence ID" value="NZ_JAPJZH010000007.1"/>
</dbReference>
<gene>
    <name evidence="1" type="ORF">OOZ53_13335</name>
</gene>
<dbReference type="SUPFAM" id="SSF53756">
    <property type="entry name" value="UDP-Glycosyltransferase/glycogen phosphorylase"/>
    <property type="match status" value="1"/>
</dbReference>
<organism evidence="1 2">
    <name type="scientific">Hoeflea poritis</name>
    <dbReference type="NCBI Taxonomy" id="2993659"/>
    <lineage>
        <taxon>Bacteria</taxon>
        <taxon>Pseudomonadati</taxon>
        <taxon>Pseudomonadota</taxon>
        <taxon>Alphaproteobacteria</taxon>
        <taxon>Hyphomicrobiales</taxon>
        <taxon>Rhizobiaceae</taxon>
        <taxon>Hoeflea</taxon>
    </lineage>
</organism>
<name>A0ABT4VNQ3_9HYPH</name>
<reference evidence="1" key="1">
    <citation type="submission" date="2022-11" db="EMBL/GenBank/DDBJ databases">
        <title>Hoeflea poritis sp. nov., isolated from scleractinian coral Porites lutea.</title>
        <authorList>
            <person name="Zhang G."/>
            <person name="Wei Q."/>
            <person name="Cai L."/>
        </authorList>
    </citation>
    <scope>NUCLEOTIDE SEQUENCE</scope>
    <source>
        <strain evidence="1">E7-10</strain>
    </source>
</reference>
<evidence type="ECO:0000313" key="1">
    <source>
        <dbReference type="EMBL" id="MDA4846343.1"/>
    </source>
</evidence>